<protein>
    <submittedName>
        <fullName evidence="4">Uncharacterized protein</fullName>
    </submittedName>
</protein>
<keyword evidence="1" id="KW-0175">Coiled coil</keyword>
<evidence type="ECO:0000256" key="1">
    <source>
        <dbReference type="SAM" id="Coils"/>
    </source>
</evidence>
<evidence type="ECO:0000313" key="4">
    <source>
        <dbReference type="EMBL" id="CAF0723262.1"/>
    </source>
</evidence>
<feature type="region of interest" description="Disordered" evidence="2">
    <location>
        <begin position="415"/>
        <end position="440"/>
    </location>
</feature>
<comment type="caution">
    <text evidence="4">The sequence shown here is derived from an EMBL/GenBank/DDBJ whole genome shotgun (WGS) entry which is preliminary data.</text>
</comment>
<organism evidence="4 5">
    <name type="scientific">Brachionus calyciflorus</name>
    <dbReference type="NCBI Taxonomy" id="104777"/>
    <lineage>
        <taxon>Eukaryota</taxon>
        <taxon>Metazoa</taxon>
        <taxon>Spiralia</taxon>
        <taxon>Gnathifera</taxon>
        <taxon>Rotifera</taxon>
        <taxon>Eurotatoria</taxon>
        <taxon>Monogononta</taxon>
        <taxon>Pseudotrocha</taxon>
        <taxon>Ploima</taxon>
        <taxon>Brachionidae</taxon>
        <taxon>Brachionus</taxon>
    </lineage>
</organism>
<keyword evidence="5" id="KW-1185">Reference proteome</keyword>
<dbReference type="Proteomes" id="UP000663879">
    <property type="component" value="Unassembled WGS sequence"/>
</dbReference>
<evidence type="ECO:0000313" key="5">
    <source>
        <dbReference type="Proteomes" id="UP000663879"/>
    </source>
</evidence>
<evidence type="ECO:0000256" key="2">
    <source>
        <dbReference type="SAM" id="MobiDB-lite"/>
    </source>
</evidence>
<proteinExistence type="predicted"/>
<evidence type="ECO:0000256" key="3">
    <source>
        <dbReference type="SAM" id="SignalP"/>
    </source>
</evidence>
<gene>
    <name evidence="4" type="ORF">OXX778_LOCUS2319</name>
</gene>
<feature type="coiled-coil region" evidence="1">
    <location>
        <begin position="272"/>
        <end position="299"/>
    </location>
</feature>
<feature type="compositionally biased region" description="Basic and acidic residues" evidence="2">
    <location>
        <begin position="431"/>
        <end position="440"/>
    </location>
</feature>
<dbReference type="AlphaFoldDB" id="A0A813MW31"/>
<feature type="chain" id="PRO_5032918900" evidence="3">
    <location>
        <begin position="19"/>
        <end position="484"/>
    </location>
</feature>
<reference evidence="4" key="1">
    <citation type="submission" date="2021-02" db="EMBL/GenBank/DDBJ databases">
        <authorList>
            <person name="Nowell W R."/>
        </authorList>
    </citation>
    <scope>NUCLEOTIDE SEQUENCE</scope>
    <source>
        <strain evidence="4">Ploen Becks lab</strain>
    </source>
</reference>
<name>A0A813MW31_9BILA</name>
<dbReference type="EMBL" id="CAJNOC010000178">
    <property type="protein sequence ID" value="CAF0723262.1"/>
    <property type="molecule type" value="Genomic_DNA"/>
</dbReference>
<keyword evidence="3" id="KW-0732">Signal</keyword>
<accession>A0A813MW31</accession>
<feature type="signal peptide" evidence="3">
    <location>
        <begin position="1"/>
        <end position="18"/>
    </location>
</feature>
<sequence>MFGKVSLIIVLFIGSVYSQENRLLSLLQNPEKILKLTNTDVSQTLNNLGQEISKMAENTMKNQIAKELGISESLFGAINKTQELKNVILENLIDELVKIVLKHDPNATINIEEFSKLSIHEKANLLVDHVISRLHDYLWNLLTNFYNEKPDEILDTNDRGQLEKKFGKLVEKLFGELEELFKNGDKINSENFEEFKKSASHLIHKIKKLVKKYEYYQLAKPSKLKHIKKEFGRTFFKLTKEVEEFLQLNKNNTQLDSFGDSFHKIMKQVDLIVEKINELDKLEGEENESSEEEDKTEEKKQFLSVLKALVGAVDSFFEENDYKQLAEHRTKLEQIKTELISVYTQGEELKNSTDKNNWKKREFLKFMFAKFVREYLATIESFFNVNENNVKLQVQKPEFEKVRESLEKYLENLLNHHKNHNDSSEESEEKSEEKRKFEIPKIIEDKEENSETVQTAIVHIFKQAGRILDQTTDDILTKVEDSIF</sequence>